<feature type="domain" description="CFEM" evidence="11">
    <location>
        <begin position="1"/>
        <end position="123"/>
    </location>
</feature>
<accession>A0A4Q4T5V4</accession>
<evidence type="ECO:0000256" key="6">
    <source>
        <dbReference type="ARBA" id="ARBA00022729"/>
    </source>
</evidence>
<comment type="similarity">
    <text evidence="3">Belongs to the RBT5 family.</text>
</comment>
<evidence type="ECO:0000256" key="3">
    <source>
        <dbReference type="ARBA" id="ARBA00010031"/>
    </source>
</evidence>
<comment type="caution">
    <text evidence="12">The sequence shown here is derived from an EMBL/GenBank/DDBJ whole genome shotgun (WGS) entry which is preliminary data.</text>
</comment>
<dbReference type="PROSITE" id="PS52012">
    <property type="entry name" value="CFEM"/>
    <property type="match status" value="1"/>
</dbReference>
<protein>
    <recommendedName>
        <fullName evidence="11">CFEM domain-containing protein</fullName>
    </recommendedName>
</protein>
<evidence type="ECO:0000259" key="11">
    <source>
        <dbReference type="PROSITE" id="PS52012"/>
    </source>
</evidence>
<feature type="binding site" description="axial binding residue" evidence="9">
    <location>
        <position position="54"/>
    </location>
    <ligand>
        <name>heme</name>
        <dbReference type="ChEBI" id="CHEBI:30413"/>
    </ligand>
    <ligandPart>
        <name>Fe</name>
        <dbReference type="ChEBI" id="CHEBI:18248"/>
    </ligandPart>
</feature>
<comment type="caution">
    <text evidence="9">Lacks conserved residue(s) required for the propagation of feature annotation.</text>
</comment>
<keyword evidence="13" id="KW-1185">Reference proteome</keyword>
<evidence type="ECO:0000256" key="2">
    <source>
        <dbReference type="ARBA" id="ARBA00004613"/>
    </source>
</evidence>
<keyword evidence="7 9" id="KW-1015">Disulfide bond</keyword>
<keyword evidence="8" id="KW-0449">Lipoprotein</keyword>
<dbReference type="STRING" id="155417.A0A4Q4T5V4"/>
<evidence type="ECO:0000256" key="5">
    <source>
        <dbReference type="ARBA" id="ARBA00022622"/>
    </source>
</evidence>
<dbReference type="EMBL" id="QJNU01000348">
    <property type="protein sequence ID" value="RYP01736.1"/>
    <property type="molecule type" value="Genomic_DNA"/>
</dbReference>
<keyword evidence="9" id="KW-0479">Metal-binding</keyword>
<evidence type="ECO:0000256" key="7">
    <source>
        <dbReference type="ARBA" id="ARBA00023157"/>
    </source>
</evidence>
<keyword evidence="9" id="KW-0349">Heme</keyword>
<gene>
    <name evidence="12" type="ORF">DL764_006098</name>
</gene>
<feature type="chain" id="PRO_5020369317" description="CFEM domain-containing protein" evidence="10">
    <location>
        <begin position="19"/>
        <end position="156"/>
    </location>
</feature>
<evidence type="ECO:0000256" key="8">
    <source>
        <dbReference type="ARBA" id="ARBA00023288"/>
    </source>
</evidence>
<proteinExistence type="inferred from homology"/>
<keyword evidence="6 10" id="KW-0732">Signal</keyword>
<evidence type="ECO:0000256" key="4">
    <source>
        <dbReference type="ARBA" id="ARBA00022525"/>
    </source>
</evidence>
<dbReference type="OrthoDB" id="3065412at2759"/>
<keyword evidence="5" id="KW-0336">GPI-anchor</keyword>
<dbReference type="GO" id="GO:0098552">
    <property type="term" value="C:side of membrane"/>
    <property type="evidence" value="ECO:0007669"/>
    <property type="project" value="UniProtKB-KW"/>
</dbReference>
<dbReference type="AlphaFoldDB" id="A0A4Q4T5V4"/>
<keyword evidence="5" id="KW-0325">Glycoprotein</keyword>
<feature type="disulfide bond" evidence="9">
    <location>
        <begin position="50"/>
        <end position="57"/>
    </location>
</feature>
<dbReference type="GO" id="GO:0046872">
    <property type="term" value="F:metal ion binding"/>
    <property type="evidence" value="ECO:0007669"/>
    <property type="project" value="UniProtKB-UniRule"/>
</dbReference>
<comment type="subcellular location">
    <subcellularLocation>
        <location evidence="1">Membrane</location>
        <topology evidence="1">Lipid-anchor</topology>
        <topology evidence="1">GPI-anchor</topology>
    </subcellularLocation>
    <subcellularLocation>
        <location evidence="2">Secreted</location>
    </subcellularLocation>
</comment>
<reference evidence="12 13" key="1">
    <citation type="submission" date="2018-06" db="EMBL/GenBank/DDBJ databases">
        <title>Complete Genomes of Monosporascus.</title>
        <authorList>
            <person name="Robinson A.J."/>
            <person name="Natvig D.O."/>
        </authorList>
    </citation>
    <scope>NUCLEOTIDE SEQUENCE [LARGE SCALE GENOMIC DNA]</scope>
    <source>
        <strain evidence="12 13">CBS 110550</strain>
    </source>
</reference>
<dbReference type="Proteomes" id="UP000293360">
    <property type="component" value="Unassembled WGS sequence"/>
</dbReference>
<dbReference type="GO" id="GO:0005576">
    <property type="term" value="C:extracellular region"/>
    <property type="evidence" value="ECO:0007669"/>
    <property type="project" value="UniProtKB-SubCell"/>
</dbReference>
<organism evidence="12 13">
    <name type="scientific">Monosporascus ibericus</name>
    <dbReference type="NCBI Taxonomy" id="155417"/>
    <lineage>
        <taxon>Eukaryota</taxon>
        <taxon>Fungi</taxon>
        <taxon>Dikarya</taxon>
        <taxon>Ascomycota</taxon>
        <taxon>Pezizomycotina</taxon>
        <taxon>Sordariomycetes</taxon>
        <taxon>Xylariomycetidae</taxon>
        <taxon>Xylariales</taxon>
        <taxon>Xylariales incertae sedis</taxon>
        <taxon>Monosporascus</taxon>
    </lineage>
</organism>
<evidence type="ECO:0000313" key="13">
    <source>
        <dbReference type="Proteomes" id="UP000293360"/>
    </source>
</evidence>
<keyword evidence="4" id="KW-0964">Secreted</keyword>
<dbReference type="InterPro" id="IPR008427">
    <property type="entry name" value="Extracellular_membr_CFEM_dom"/>
</dbReference>
<dbReference type="Pfam" id="PF05730">
    <property type="entry name" value="CFEM"/>
    <property type="match status" value="1"/>
</dbReference>
<feature type="signal peptide" evidence="10">
    <location>
        <begin position="1"/>
        <end position="18"/>
    </location>
</feature>
<name>A0A4Q4T5V4_9PEZI</name>
<keyword evidence="5" id="KW-0472">Membrane</keyword>
<evidence type="ECO:0000256" key="9">
    <source>
        <dbReference type="PROSITE-ProRule" id="PRU01356"/>
    </source>
</evidence>
<keyword evidence="9" id="KW-0408">Iron</keyword>
<evidence type="ECO:0000313" key="12">
    <source>
        <dbReference type="EMBL" id="RYP01736.1"/>
    </source>
</evidence>
<evidence type="ECO:0000256" key="10">
    <source>
        <dbReference type="SAM" id="SignalP"/>
    </source>
</evidence>
<evidence type="ECO:0000256" key="1">
    <source>
        <dbReference type="ARBA" id="ARBA00004589"/>
    </source>
</evidence>
<sequence length="156" mass="15639">MQFRSVALSLFAAATAVAQNTTSDSLPELVAQLPTCAIDCLGSAADSAGCEPTDFECICGPNRQSFITSIGACVLLSGQCSEDQISSATALAPQICSNVENNPEPSAVASASDLVSDAIASETASASDEQDEPDAAVRPGVGLGMIGIGMLAALVL</sequence>